<evidence type="ECO:0000259" key="4">
    <source>
        <dbReference type="SMART" id="SM00653"/>
    </source>
</evidence>
<dbReference type="InterPro" id="IPR002735">
    <property type="entry name" value="Transl_init_fac_IF2/IF5_dom"/>
</dbReference>
<dbReference type="SMART" id="SM00653">
    <property type="entry name" value="eIF2B_5"/>
    <property type="match status" value="1"/>
</dbReference>
<proteinExistence type="inferred from homology"/>
<keyword evidence="3" id="KW-0648">Protein biosynthesis</keyword>
<dbReference type="Pfam" id="PF01873">
    <property type="entry name" value="eIF-5_eIF-2B"/>
    <property type="match status" value="1"/>
</dbReference>
<dbReference type="GO" id="GO:0003729">
    <property type="term" value="F:mRNA binding"/>
    <property type="evidence" value="ECO:0007669"/>
    <property type="project" value="TreeGrafter"/>
</dbReference>
<comment type="similarity">
    <text evidence="1">Belongs to the eIF-2-beta/eIF-5 family.</text>
</comment>
<evidence type="ECO:0000256" key="1">
    <source>
        <dbReference type="ARBA" id="ARBA00010397"/>
    </source>
</evidence>
<dbReference type="PANTHER" id="PTHR23001">
    <property type="entry name" value="EUKARYOTIC TRANSLATION INITIATION FACTOR"/>
    <property type="match status" value="1"/>
</dbReference>
<dbReference type="GO" id="GO:0005850">
    <property type="term" value="C:eukaryotic translation initiation factor 2 complex"/>
    <property type="evidence" value="ECO:0007669"/>
    <property type="project" value="TreeGrafter"/>
</dbReference>
<reference evidence="5" key="1">
    <citation type="submission" date="2021-01" db="EMBL/GenBank/DDBJ databases">
        <authorList>
            <consortium name="Genoscope - CEA"/>
            <person name="William W."/>
        </authorList>
    </citation>
    <scope>NUCLEOTIDE SEQUENCE</scope>
</reference>
<accession>A0A8S1V338</accession>
<dbReference type="GO" id="GO:0031369">
    <property type="term" value="F:translation initiation factor binding"/>
    <property type="evidence" value="ECO:0007669"/>
    <property type="project" value="TreeGrafter"/>
</dbReference>
<dbReference type="PANTHER" id="PTHR23001:SF3">
    <property type="entry name" value="EUKARYOTIC TRANSLATION INITIATION FACTOR 2 SUBUNIT 2"/>
    <property type="match status" value="1"/>
</dbReference>
<dbReference type="GO" id="GO:0003743">
    <property type="term" value="F:translation initiation factor activity"/>
    <property type="evidence" value="ECO:0007669"/>
    <property type="project" value="UniProtKB-KW"/>
</dbReference>
<name>A0A8S1V338_PAROT</name>
<dbReference type="EMBL" id="CAJJDP010000053">
    <property type="protein sequence ID" value="CAD8169146.1"/>
    <property type="molecule type" value="Genomic_DNA"/>
</dbReference>
<organism evidence="5 6">
    <name type="scientific">Paramecium octaurelia</name>
    <dbReference type="NCBI Taxonomy" id="43137"/>
    <lineage>
        <taxon>Eukaryota</taxon>
        <taxon>Sar</taxon>
        <taxon>Alveolata</taxon>
        <taxon>Ciliophora</taxon>
        <taxon>Intramacronucleata</taxon>
        <taxon>Oligohymenophorea</taxon>
        <taxon>Peniculida</taxon>
        <taxon>Parameciidae</taxon>
        <taxon>Paramecium</taxon>
    </lineage>
</organism>
<sequence length="183" mass="21337">MEIFDFSKPNTTKKVRAAKKVLEQEPGVNKQQQNKEFYDQALERIIQLLKKNTIPLATPTRRLLQRPQIYKFGPKRIQWKNFEAFCNQINREAQHVSQYFFNLLGTEGQIADESLIIRGRQTSTQIEASIKKYLNVYVICSMCRSLDTSLIRDVELRIYIQECKACMATKTVPTLEISDKKQS</sequence>
<dbReference type="InterPro" id="IPR045196">
    <property type="entry name" value="IF2/IF5"/>
</dbReference>
<gene>
    <name evidence="5" type="ORF">POCTA_138.1.T0530061</name>
</gene>
<evidence type="ECO:0000256" key="3">
    <source>
        <dbReference type="ARBA" id="ARBA00022917"/>
    </source>
</evidence>
<feature type="domain" description="Translation initiation factor IF2/IF5" evidence="4">
    <location>
        <begin position="60"/>
        <end position="169"/>
    </location>
</feature>
<dbReference type="OrthoDB" id="10255414at2759"/>
<evidence type="ECO:0000256" key="2">
    <source>
        <dbReference type="ARBA" id="ARBA00022540"/>
    </source>
</evidence>
<comment type="caution">
    <text evidence="5">The sequence shown here is derived from an EMBL/GenBank/DDBJ whole genome shotgun (WGS) entry which is preliminary data.</text>
</comment>
<keyword evidence="6" id="KW-1185">Reference proteome</keyword>
<protein>
    <recommendedName>
        <fullName evidence="4">Translation initiation factor IF2/IF5 domain-containing protein</fullName>
    </recommendedName>
</protein>
<keyword evidence="2" id="KW-0396">Initiation factor</keyword>
<dbReference type="GO" id="GO:0001731">
    <property type="term" value="P:formation of translation preinitiation complex"/>
    <property type="evidence" value="ECO:0007669"/>
    <property type="project" value="TreeGrafter"/>
</dbReference>
<evidence type="ECO:0000313" key="5">
    <source>
        <dbReference type="EMBL" id="CAD8169146.1"/>
    </source>
</evidence>
<dbReference type="AlphaFoldDB" id="A0A8S1V338"/>
<dbReference type="FunFam" id="3.30.30.170:FF:000001">
    <property type="entry name" value="Eukaryotic translation initiation factor 2 subunit"/>
    <property type="match status" value="1"/>
</dbReference>
<evidence type="ECO:0000313" key="6">
    <source>
        <dbReference type="Proteomes" id="UP000683925"/>
    </source>
</evidence>
<dbReference type="OMA" id="FIRYYVV"/>
<dbReference type="Proteomes" id="UP000683925">
    <property type="component" value="Unassembled WGS sequence"/>
</dbReference>